<reference evidence="2 3" key="1">
    <citation type="submission" date="2018-11" db="EMBL/GenBank/DDBJ databases">
        <title>Genome sequencing of Lachnoanaerobaculum sp. KCOM 2030 (= ChDC B114).</title>
        <authorList>
            <person name="Kook J.-K."/>
            <person name="Park S.-N."/>
            <person name="Lim Y.K."/>
        </authorList>
    </citation>
    <scope>NUCLEOTIDE SEQUENCE [LARGE SCALE GENOMIC DNA]</scope>
    <source>
        <strain evidence="2 3">KCOM 2030</strain>
    </source>
</reference>
<gene>
    <name evidence="2" type="ORF">EHV10_10455</name>
</gene>
<dbReference type="Proteomes" id="UP000272490">
    <property type="component" value="Unassembled WGS sequence"/>
</dbReference>
<evidence type="ECO:0000313" key="2">
    <source>
        <dbReference type="EMBL" id="RRJ24699.1"/>
    </source>
</evidence>
<organism evidence="2 3">
    <name type="scientific">Lachnoanaerobaculum gingivalis</name>
    <dbReference type="NCBI Taxonomy" id="2490855"/>
    <lineage>
        <taxon>Bacteria</taxon>
        <taxon>Bacillati</taxon>
        <taxon>Bacillota</taxon>
        <taxon>Clostridia</taxon>
        <taxon>Lachnospirales</taxon>
        <taxon>Lachnospiraceae</taxon>
        <taxon>Lachnoanaerobaculum</taxon>
    </lineage>
</organism>
<accession>A0A3P3QVV2</accession>
<dbReference type="EMBL" id="RRCO01000005">
    <property type="protein sequence ID" value="RRJ24699.1"/>
    <property type="molecule type" value="Genomic_DNA"/>
</dbReference>
<feature type="transmembrane region" description="Helical" evidence="1">
    <location>
        <begin position="12"/>
        <end position="35"/>
    </location>
</feature>
<proteinExistence type="predicted"/>
<keyword evidence="1" id="KW-0812">Transmembrane</keyword>
<keyword evidence="1" id="KW-1133">Transmembrane helix</keyword>
<protein>
    <submittedName>
        <fullName evidence="2">Uncharacterized protein</fullName>
    </submittedName>
</protein>
<evidence type="ECO:0000256" key="1">
    <source>
        <dbReference type="SAM" id="Phobius"/>
    </source>
</evidence>
<keyword evidence="3" id="KW-1185">Reference proteome</keyword>
<evidence type="ECO:0000313" key="3">
    <source>
        <dbReference type="Proteomes" id="UP000272490"/>
    </source>
</evidence>
<dbReference type="RefSeq" id="WP_128674611.1">
    <property type="nucleotide sequence ID" value="NZ_CP124777.1"/>
</dbReference>
<name>A0A3P3QVV2_9FIRM</name>
<feature type="transmembrane region" description="Helical" evidence="1">
    <location>
        <begin position="47"/>
        <end position="64"/>
    </location>
</feature>
<dbReference type="AlphaFoldDB" id="A0A3P3QVV2"/>
<comment type="caution">
    <text evidence="2">The sequence shown here is derived from an EMBL/GenBank/DDBJ whole genome shotgun (WGS) entry which is preliminary data.</text>
</comment>
<dbReference type="OrthoDB" id="2053507at2"/>
<sequence>MGEQFGNLVRQYPWHVVCLVSLLFIVGQGLLIFLAKKNNWSLRVRPIQILMFVVLFICSLYMIITGQSTM</sequence>
<keyword evidence="1" id="KW-0472">Membrane</keyword>